<evidence type="ECO:0000256" key="2">
    <source>
        <dbReference type="ARBA" id="ARBA00006676"/>
    </source>
</evidence>
<dbReference type="PANTHER" id="PTHR11409:SF43">
    <property type="entry name" value="ADENOSINE DEAMINASE"/>
    <property type="match status" value="1"/>
</dbReference>
<feature type="signal peptide" evidence="7">
    <location>
        <begin position="1"/>
        <end position="42"/>
    </location>
</feature>
<dbReference type="PROSITE" id="PS00485">
    <property type="entry name" value="A_DEAMINASE"/>
    <property type="match status" value="1"/>
</dbReference>
<evidence type="ECO:0000313" key="10">
    <source>
        <dbReference type="Proteomes" id="UP000569329"/>
    </source>
</evidence>
<sequence length="536" mass="58934">MHRGSVGTGSVHHRRRRGAGRAALVALLAAASFPVVTAPAQAAECAPGDRECRVNRYLDGIRSNPGELNEFLSHLPKGGDLHNHLSGAASTESLIRYAAEDGRCIDTTTLKASHGPCEAGQRPASDAVTDPVFRGEVIRAWSMEDFRPTPEESGHDHFFATFGKFSAATDGRNGDMLAEVANDAARQRQFYVETLLSRQSEAVGELVDRVGFAPESRKDFARLRRVLLSEGLTGIEQASRRATDRDFRRYRRLLHCGTAQAEAGCAVDVRLDYQVARARKPARVFADILLGFELARSDPRFVGLNLVQPEDDPVALRDYTLHMRMIKYLRGLYPEVPVTLHAGELVPGLVKPKELTFHINQAVSIAGAERIGHGIDLRHEDDWRGLVERMARENIAVEVPLTSNCQILRVCGPEEHPLPTYLAHDVPVALSTDDPGVSRSDITEQYRRAVRNFGLDYTQLKASARTSLEQAFIEGASLWTNPDDHEVKPACATDTPGGGDLTASCTELLNSSPKAGLQWRQEAAFRAFEARYASKV</sequence>
<reference evidence="9 10" key="1">
    <citation type="submission" date="2020-07" db="EMBL/GenBank/DDBJ databases">
        <title>Sequencing the genomes of 1000 actinobacteria strains.</title>
        <authorList>
            <person name="Klenk H.-P."/>
        </authorList>
    </citation>
    <scope>NUCLEOTIDE SEQUENCE [LARGE SCALE GENOMIC DNA]</scope>
    <source>
        <strain evidence="9 10">DSM 45975</strain>
    </source>
</reference>
<gene>
    <name evidence="9" type="ORF">FHX42_000077</name>
</gene>
<dbReference type="InterPro" id="IPR032466">
    <property type="entry name" value="Metal_Hydrolase"/>
</dbReference>
<keyword evidence="10" id="KW-1185">Reference proteome</keyword>
<name>A0A839DVA4_9PSEU</name>
<evidence type="ECO:0000256" key="4">
    <source>
        <dbReference type="ARBA" id="ARBA00022723"/>
    </source>
</evidence>
<keyword evidence="7" id="KW-0732">Signal</keyword>
<dbReference type="EMBL" id="JACGWZ010000001">
    <property type="protein sequence ID" value="MBA8822748.1"/>
    <property type="molecule type" value="Genomic_DNA"/>
</dbReference>
<dbReference type="InterPro" id="IPR001365">
    <property type="entry name" value="A_deaminase_dom"/>
</dbReference>
<keyword evidence="5 9" id="KW-0378">Hydrolase</keyword>
<dbReference type="Pfam" id="PF00962">
    <property type="entry name" value="A_deaminase"/>
    <property type="match status" value="1"/>
</dbReference>
<dbReference type="RefSeq" id="WP_182542101.1">
    <property type="nucleotide sequence ID" value="NZ_JACGWZ010000001.1"/>
</dbReference>
<evidence type="ECO:0000259" key="8">
    <source>
        <dbReference type="Pfam" id="PF00962"/>
    </source>
</evidence>
<feature type="domain" description="Adenosine deaminase" evidence="8">
    <location>
        <begin position="255"/>
        <end position="474"/>
    </location>
</feature>
<dbReference type="EC" id="3.5.4.4" evidence="3"/>
<keyword evidence="6" id="KW-0862">Zinc</keyword>
<dbReference type="InterPro" id="IPR006330">
    <property type="entry name" value="Ado/ade_deaminase"/>
</dbReference>
<dbReference type="Gene3D" id="3.20.20.140">
    <property type="entry name" value="Metal-dependent hydrolases"/>
    <property type="match status" value="1"/>
</dbReference>
<evidence type="ECO:0000256" key="7">
    <source>
        <dbReference type="SAM" id="SignalP"/>
    </source>
</evidence>
<comment type="cofactor">
    <cofactor evidence="1">
        <name>Zn(2+)</name>
        <dbReference type="ChEBI" id="CHEBI:29105"/>
    </cofactor>
</comment>
<comment type="similarity">
    <text evidence="2">Belongs to the metallo-dependent hydrolases superfamily. Adenosine and AMP deaminases family.</text>
</comment>
<keyword evidence="4" id="KW-0479">Metal-binding</keyword>
<evidence type="ECO:0000256" key="1">
    <source>
        <dbReference type="ARBA" id="ARBA00001947"/>
    </source>
</evidence>
<dbReference type="GO" id="GO:0046103">
    <property type="term" value="P:inosine biosynthetic process"/>
    <property type="evidence" value="ECO:0007669"/>
    <property type="project" value="TreeGrafter"/>
</dbReference>
<dbReference type="InterPro" id="IPR006650">
    <property type="entry name" value="A/AMP_deam_AS"/>
</dbReference>
<dbReference type="GO" id="GO:0046872">
    <property type="term" value="F:metal ion binding"/>
    <property type="evidence" value="ECO:0007669"/>
    <property type="project" value="UniProtKB-KW"/>
</dbReference>
<evidence type="ECO:0000256" key="3">
    <source>
        <dbReference type="ARBA" id="ARBA00012784"/>
    </source>
</evidence>
<accession>A0A839DVA4</accession>
<dbReference type="PANTHER" id="PTHR11409">
    <property type="entry name" value="ADENOSINE DEAMINASE"/>
    <property type="match status" value="1"/>
</dbReference>
<protein>
    <recommendedName>
        <fullName evidence="3">adenosine deaminase</fullName>
        <ecNumber evidence="3">3.5.4.4</ecNumber>
    </recommendedName>
</protein>
<dbReference type="GO" id="GO:0005829">
    <property type="term" value="C:cytosol"/>
    <property type="evidence" value="ECO:0007669"/>
    <property type="project" value="TreeGrafter"/>
</dbReference>
<evidence type="ECO:0000256" key="6">
    <source>
        <dbReference type="ARBA" id="ARBA00022833"/>
    </source>
</evidence>
<evidence type="ECO:0000313" key="9">
    <source>
        <dbReference type="EMBL" id="MBA8822748.1"/>
    </source>
</evidence>
<proteinExistence type="inferred from homology"/>
<feature type="chain" id="PRO_5032314489" description="adenosine deaminase" evidence="7">
    <location>
        <begin position="43"/>
        <end position="536"/>
    </location>
</feature>
<organism evidence="9 10">
    <name type="scientific">Halosaccharopolyspora lacisalsi</name>
    <dbReference type="NCBI Taxonomy" id="1000566"/>
    <lineage>
        <taxon>Bacteria</taxon>
        <taxon>Bacillati</taxon>
        <taxon>Actinomycetota</taxon>
        <taxon>Actinomycetes</taxon>
        <taxon>Pseudonocardiales</taxon>
        <taxon>Pseudonocardiaceae</taxon>
        <taxon>Halosaccharopolyspora</taxon>
    </lineage>
</organism>
<evidence type="ECO:0000256" key="5">
    <source>
        <dbReference type="ARBA" id="ARBA00022801"/>
    </source>
</evidence>
<dbReference type="GO" id="GO:0009168">
    <property type="term" value="P:purine ribonucleoside monophosphate biosynthetic process"/>
    <property type="evidence" value="ECO:0007669"/>
    <property type="project" value="InterPro"/>
</dbReference>
<dbReference type="GO" id="GO:0006154">
    <property type="term" value="P:adenosine catabolic process"/>
    <property type="evidence" value="ECO:0007669"/>
    <property type="project" value="TreeGrafter"/>
</dbReference>
<dbReference type="GO" id="GO:0004000">
    <property type="term" value="F:adenosine deaminase activity"/>
    <property type="evidence" value="ECO:0007669"/>
    <property type="project" value="TreeGrafter"/>
</dbReference>
<dbReference type="Proteomes" id="UP000569329">
    <property type="component" value="Unassembled WGS sequence"/>
</dbReference>
<dbReference type="GO" id="GO:0043103">
    <property type="term" value="P:hypoxanthine salvage"/>
    <property type="evidence" value="ECO:0007669"/>
    <property type="project" value="TreeGrafter"/>
</dbReference>
<dbReference type="AlphaFoldDB" id="A0A839DVA4"/>
<comment type="caution">
    <text evidence="9">The sequence shown here is derived from an EMBL/GenBank/DDBJ whole genome shotgun (WGS) entry which is preliminary data.</text>
</comment>
<dbReference type="SUPFAM" id="SSF51556">
    <property type="entry name" value="Metallo-dependent hydrolases"/>
    <property type="match status" value="1"/>
</dbReference>